<gene>
    <name evidence="1" type="ORF">U1294_03125</name>
</gene>
<reference evidence="1" key="1">
    <citation type="submission" date="2023-12" db="EMBL/GenBank/DDBJ databases">
        <title>Molecular genomic analyses of Enterococcus cecorum from sepsis oubreaks in broilers.</title>
        <authorList>
            <person name="Rhoads D."/>
            <person name="Alrubaye A."/>
        </authorList>
    </citation>
    <scope>NUCLEOTIDE SEQUENCE</scope>
    <source>
        <strain evidence="1">1755</strain>
    </source>
</reference>
<sequence length="60" mass="6918">MLVKFEESCRVIERKAGEDKREVQVILTDKGKDLLSEGVSLIEDVLSHYQLDKMEIIIVK</sequence>
<dbReference type="Proteomes" id="UP001290582">
    <property type="component" value="Unassembled WGS sequence"/>
</dbReference>
<evidence type="ECO:0008006" key="3">
    <source>
        <dbReference type="Google" id="ProtNLM"/>
    </source>
</evidence>
<proteinExistence type="predicted"/>
<evidence type="ECO:0000313" key="1">
    <source>
        <dbReference type="EMBL" id="MDZ5597219.1"/>
    </source>
</evidence>
<dbReference type="AlphaFoldDB" id="A0AAW9JGC5"/>
<dbReference type="SUPFAM" id="SSF46785">
    <property type="entry name" value="Winged helix' DNA-binding domain"/>
    <property type="match status" value="1"/>
</dbReference>
<evidence type="ECO:0000313" key="2">
    <source>
        <dbReference type="Proteomes" id="UP001290582"/>
    </source>
</evidence>
<organism evidence="1 2">
    <name type="scientific">Enterococcus cecorum</name>
    <dbReference type="NCBI Taxonomy" id="44008"/>
    <lineage>
        <taxon>Bacteria</taxon>
        <taxon>Bacillati</taxon>
        <taxon>Bacillota</taxon>
        <taxon>Bacilli</taxon>
        <taxon>Lactobacillales</taxon>
        <taxon>Enterococcaceae</taxon>
        <taxon>Enterococcus</taxon>
    </lineage>
</organism>
<accession>A0AAW9JGC5</accession>
<comment type="caution">
    <text evidence="1">The sequence shown here is derived from an EMBL/GenBank/DDBJ whole genome shotgun (WGS) entry which is preliminary data.</text>
</comment>
<dbReference type="Gene3D" id="1.10.10.10">
    <property type="entry name" value="Winged helix-like DNA-binding domain superfamily/Winged helix DNA-binding domain"/>
    <property type="match status" value="1"/>
</dbReference>
<dbReference type="EMBL" id="JAXOGL010000003">
    <property type="protein sequence ID" value="MDZ5597219.1"/>
    <property type="molecule type" value="Genomic_DNA"/>
</dbReference>
<name>A0AAW9JGC5_9ENTE</name>
<dbReference type="RefSeq" id="WP_235426854.1">
    <property type="nucleotide sequence ID" value="NZ_JAXOGH010000002.1"/>
</dbReference>
<dbReference type="InterPro" id="IPR036390">
    <property type="entry name" value="WH_DNA-bd_sf"/>
</dbReference>
<protein>
    <recommendedName>
        <fullName evidence="3">HTH marR-type domain-containing protein</fullName>
    </recommendedName>
</protein>
<dbReference type="InterPro" id="IPR036388">
    <property type="entry name" value="WH-like_DNA-bd_sf"/>
</dbReference>